<accession>A0A8S2S261</accession>
<comment type="caution">
    <text evidence="1">The sequence shown here is derived from an EMBL/GenBank/DDBJ whole genome shotgun (WGS) entry which is preliminary data.</text>
</comment>
<dbReference type="Proteomes" id="UP000681720">
    <property type="component" value="Unassembled WGS sequence"/>
</dbReference>
<sequence length="40" mass="4433">STDEDVVAQKDMCLDELDEVFNHLNNGGNTASSDFVMSFH</sequence>
<organism evidence="1 3">
    <name type="scientific">Rotaria magnacalcarata</name>
    <dbReference type="NCBI Taxonomy" id="392030"/>
    <lineage>
        <taxon>Eukaryota</taxon>
        <taxon>Metazoa</taxon>
        <taxon>Spiralia</taxon>
        <taxon>Gnathifera</taxon>
        <taxon>Rotifera</taxon>
        <taxon>Eurotatoria</taxon>
        <taxon>Bdelloidea</taxon>
        <taxon>Philodinida</taxon>
        <taxon>Philodinidae</taxon>
        <taxon>Rotaria</taxon>
    </lineage>
</organism>
<evidence type="ECO:0000313" key="1">
    <source>
        <dbReference type="EMBL" id="CAF4197323.1"/>
    </source>
</evidence>
<evidence type="ECO:0000313" key="3">
    <source>
        <dbReference type="Proteomes" id="UP000681967"/>
    </source>
</evidence>
<evidence type="ECO:0000313" key="2">
    <source>
        <dbReference type="EMBL" id="CAF4322843.1"/>
    </source>
</evidence>
<dbReference type="EMBL" id="CAJOBJ010040300">
    <property type="protein sequence ID" value="CAF4322843.1"/>
    <property type="molecule type" value="Genomic_DNA"/>
</dbReference>
<feature type="non-terminal residue" evidence="1">
    <location>
        <position position="1"/>
    </location>
</feature>
<dbReference type="Proteomes" id="UP000681967">
    <property type="component" value="Unassembled WGS sequence"/>
</dbReference>
<gene>
    <name evidence="1" type="ORF">BYL167_LOCUS23506</name>
    <name evidence="2" type="ORF">GIL414_LOCUS26767</name>
</gene>
<dbReference type="EMBL" id="CAJOBH010017114">
    <property type="protein sequence ID" value="CAF4197323.1"/>
    <property type="molecule type" value="Genomic_DNA"/>
</dbReference>
<name>A0A8S2S261_9BILA</name>
<dbReference type="AlphaFoldDB" id="A0A8S2S261"/>
<reference evidence="1" key="1">
    <citation type="submission" date="2021-02" db="EMBL/GenBank/DDBJ databases">
        <authorList>
            <person name="Nowell W R."/>
        </authorList>
    </citation>
    <scope>NUCLEOTIDE SEQUENCE</scope>
</reference>
<protein>
    <submittedName>
        <fullName evidence="1">Uncharacterized protein</fullName>
    </submittedName>
</protein>
<proteinExistence type="predicted"/>